<reference evidence="1 2" key="1">
    <citation type="journal article" date="2020" name="BMC Genomics">
        <title>Intraspecific diversification of the crop wild relative Brassica cretica Lam. using demographic model selection.</title>
        <authorList>
            <person name="Kioukis A."/>
            <person name="Michalopoulou V.A."/>
            <person name="Briers L."/>
            <person name="Pirintsos S."/>
            <person name="Studholme D.J."/>
            <person name="Pavlidis P."/>
            <person name="Sarris P.F."/>
        </authorList>
    </citation>
    <scope>NUCLEOTIDE SEQUENCE [LARGE SCALE GENOMIC DNA]</scope>
    <source>
        <strain evidence="2">cv. PFS-1207/04</strain>
    </source>
</reference>
<keyword evidence="2" id="KW-1185">Reference proteome</keyword>
<comment type="caution">
    <text evidence="1">The sequence shown here is derived from an EMBL/GenBank/DDBJ whole genome shotgun (WGS) entry which is preliminary data.</text>
</comment>
<sequence>MLMGYTVSLCERRSAVLSDIFSDLGEGLCRRKNSAYGSLQTAAEALIAPPSPFKFPGVEASSALRRRQNLREVEALSALCRRIVLRGVKASFTLPCRFLVVLSLEVERGVRIKMVKWLRVSGSHGLRFVTVKHVPVMAGETRRCSNVGFPGGGDVRGVAPRGRANLLPAMLGWMFNRLGPKRFGYLHFWAVCFEPFLSL</sequence>
<organism evidence="1 2">
    <name type="scientific">Brassica cretica</name>
    <name type="common">Mustard</name>
    <dbReference type="NCBI Taxonomy" id="69181"/>
    <lineage>
        <taxon>Eukaryota</taxon>
        <taxon>Viridiplantae</taxon>
        <taxon>Streptophyta</taxon>
        <taxon>Embryophyta</taxon>
        <taxon>Tracheophyta</taxon>
        <taxon>Spermatophyta</taxon>
        <taxon>Magnoliopsida</taxon>
        <taxon>eudicotyledons</taxon>
        <taxon>Gunneridae</taxon>
        <taxon>Pentapetalae</taxon>
        <taxon>rosids</taxon>
        <taxon>malvids</taxon>
        <taxon>Brassicales</taxon>
        <taxon>Brassicaceae</taxon>
        <taxon>Brassiceae</taxon>
        <taxon>Brassica</taxon>
    </lineage>
</organism>
<dbReference type="Proteomes" id="UP000266723">
    <property type="component" value="Unassembled WGS sequence"/>
</dbReference>
<protein>
    <submittedName>
        <fullName evidence="1">Uncharacterized protein</fullName>
    </submittedName>
</protein>
<gene>
    <name evidence="1" type="ORF">DY000_02028582</name>
</gene>
<accession>A0ABQ7DY37</accession>
<name>A0ABQ7DY37_BRACR</name>
<evidence type="ECO:0000313" key="2">
    <source>
        <dbReference type="Proteomes" id="UP000266723"/>
    </source>
</evidence>
<evidence type="ECO:0000313" key="1">
    <source>
        <dbReference type="EMBL" id="KAF3582979.1"/>
    </source>
</evidence>
<proteinExistence type="predicted"/>
<dbReference type="EMBL" id="QGKV02000649">
    <property type="protein sequence ID" value="KAF3582979.1"/>
    <property type="molecule type" value="Genomic_DNA"/>
</dbReference>